<dbReference type="SUPFAM" id="SSF53850">
    <property type="entry name" value="Periplasmic binding protein-like II"/>
    <property type="match status" value="1"/>
</dbReference>
<evidence type="ECO:0000256" key="1">
    <source>
        <dbReference type="SAM" id="SignalP"/>
    </source>
</evidence>
<protein>
    <recommendedName>
        <fullName evidence="2">PBP domain-containing protein</fullName>
    </recommendedName>
</protein>
<dbReference type="EMBL" id="JAQQLI010000012">
    <property type="protein sequence ID" value="MDC7786040.1"/>
    <property type="molecule type" value="Genomic_DNA"/>
</dbReference>
<feature type="domain" description="PBP" evidence="2">
    <location>
        <begin position="26"/>
        <end position="203"/>
    </location>
</feature>
<dbReference type="Pfam" id="PF12849">
    <property type="entry name" value="PBP_like_2"/>
    <property type="match status" value="1"/>
</dbReference>
<dbReference type="Proteomes" id="UP001165652">
    <property type="component" value="Unassembled WGS sequence"/>
</dbReference>
<dbReference type="Gene3D" id="3.40.190.10">
    <property type="entry name" value="Periplasmic binding protein-like II"/>
    <property type="match status" value="2"/>
</dbReference>
<keyword evidence="4" id="KW-1185">Reference proteome</keyword>
<reference evidence="3" key="2">
    <citation type="submission" date="2023-02" db="EMBL/GenBank/DDBJ databases">
        <authorList>
            <person name="Rayyan A."/>
            <person name="Meyer T."/>
            <person name="Kyndt J.A."/>
        </authorList>
    </citation>
    <scope>NUCLEOTIDE SEQUENCE</scope>
    <source>
        <strain evidence="3">DSM 9987</strain>
    </source>
</reference>
<sequence>MSVTGVVRGTLVAAGLLLSPSLVTPLAAAAEPVRVGGTGMALAAMRHLGDSLRAVRPDIVVEVLPSLGTSGALRALQEGAIDVAVTGRRLKAEERAKGFVETLCLRTPLLFASSHPAPGGIRAVDLPRLYSDPGPVWPDGRPLKILMRSRAGSENGYLLAFMPAMGVALEKAYGRPGVPVATTDQDNAELAQRTDGSFAVITLLQLRAEKLDLRVVALDGIQPEPGAVADTYPLWVSVCTVVKGESPPHPVAALLAHLRSETGLRLVGTMGAVPAE</sequence>
<evidence type="ECO:0000313" key="4">
    <source>
        <dbReference type="Proteomes" id="UP001165652"/>
    </source>
</evidence>
<comment type="caution">
    <text evidence="3">The sequence shown here is derived from an EMBL/GenBank/DDBJ whole genome shotgun (WGS) entry which is preliminary data.</text>
</comment>
<dbReference type="RefSeq" id="WP_272776887.1">
    <property type="nucleotide sequence ID" value="NZ_JAQQLI010000012.1"/>
</dbReference>
<reference evidence="3" key="1">
    <citation type="journal article" date="2023" name="Microbiol Resour">
        <title>Genome Sequences of Rhodoplanes serenus and Two Thermotolerant Strains, Rhodoplanes tepidamans and 'Rhodoplanes cryptolactis,' Further Refine the Genus.</title>
        <authorList>
            <person name="Rayyan A.A."/>
            <person name="Kyndt J.A."/>
        </authorList>
    </citation>
    <scope>NUCLEOTIDE SEQUENCE</scope>
    <source>
        <strain evidence="3">DSM 9987</strain>
    </source>
</reference>
<evidence type="ECO:0000313" key="3">
    <source>
        <dbReference type="EMBL" id="MDC7786040.1"/>
    </source>
</evidence>
<feature type="chain" id="PRO_5047098337" description="PBP domain-containing protein" evidence="1">
    <location>
        <begin position="30"/>
        <end position="276"/>
    </location>
</feature>
<evidence type="ECO:0000259" key="2">
    <source>
        <dbReference type="Pfam" id="PF12849"/>
    </source>
</evidence>
<feature type="signal peptide" evidence="1">
    <location>
        <begin position="1"/>
        <end position="29"/>
    </location>
</feature>
<keyword evidence="1" id="KW-0732">Signal</keyword>
<name>A0ABT5J8Q6_RHOTP</name>
<gene>
    <name evidence="3" type="ORF">PQJ73_10140</name>
</gene>
<organism evidence="3 4">
    <name type="scientific">Rhodoplanes tepidamans</name>
    <name type="common">Rhodoplanes cryptolactis</name>
    <dbReference type="NCBI Taxonomy" id="200616"/>
    <lineage>
        <taxon>Bacteria</taxon>
        <taxon>Pseudomonadati</taxon>
        <taxon>Pseudomonadota</taxon>
        <taxon>Alphaproteobacteria</taxon>
        <taxon>Hyphomicrobiales</taxon>
        <taxon>Nitrobacteraceae</taxon>
        <taxon>Rhodoplanes</taxon>
    </lineage>
</organism>
<accession>A0ABT5J8Q6</accession>
<dbReference type="InterPro" id="IPR024370">
    <property type="entry name" value="PBP_domain"/>
</dbReference>
<proteinExistence type="predicted"/>